<dbReference type="SUPFAM" id="SSF53098">
    <property type="entry name" value="Ribonuclease H-like"/>
    <property type="match status" value="1"/>
</dbReference>
<dbReference type="InterPro" id="IPR036397">
    <property type="entry name" value="RNaseH_sf"/>
</dbReference>
<proteinExistence type="predicted"/>
<evidence type="ECO:0000313" key="3">
    <source>
        <dbReference type="Proteomes" id="UP000472276"/>
    </source>
</evidence>
<reference evidence="2" key="2">
    <citation type="submission" date="2025-08" db="UniProtKB">
        <authorList>
            <consortium name="Ensembl"/>
        </authorList>
    </citation>
    <scope>IDENTIFICATION</scope>
</reference>
<dbReference type="PANTHER" id="PTHR46791:SF12">
    <property type="match status" value="1"/>
</dbReference>
<dbReference type="InterPro" id="IPR012337">
    <property type="entry name" value="RNaseH-like_sf"/>
</dbReference>
<evidence type="ECO:0000259" key="1">
    <source>
        <dbReference type="Pfam" id="PF24764"/>
    </source>
</evidence>
<keyword evidence="3" id="KW-1185">Reference proteome</keyword>
<dbReference type="Pfam" id="PF24764">
    <property type="entry name" value="rva_4"/>
    <property type="match status" value="1"/>
</dbReference>
<dbReference type="GO" id="GO:0003676">
    <property type="term" value="F:nucleic acid binding"/>
    <property type="evidence" value="ECO:0007669"/>
    <property type="project" value="InterPro"/>
</dbReference>
<name>A0AAZ1XAC2_OREAU</name>
<dbReference type="GeneID" id="120438232"/>
<organism evidence="2 3">
    <name type="scientific">Oreochromis aureus</name>
    <name type="common">Israeli tilapia</name>
    <name type="synonym">Chromis aureus</name>
    <dbReference type="NCBI Taxonomy" id="47969"/>
    <lineage>
        <taxon>Eukaryota</taxon>
        <taxon>Metazoa</taxon>
        <taxon>Chordata</taxon>
        <taxon>Craniata</taxon>
        <taxon>Vertebrata</taxon>
        <taxon>Euteleostomi</taxon>
        <taxon>Actinopterygii</taxon>
        <taxon>Neopterygii</taxon>
        <taxon>Teleostei</taxon>
        <taxon>Neoteleostei</taxon>
        <taxon>Acanthomorphata</taxon>
        <taxon>Ovalentaria</taxon>
        <taxon>Cichlomorphae</taxon>
        <taxon>Cichliformes</taxon>
        <taxon>Cichlidae</taxon>
        <taxon>African cichlids</taxon>
        <taxon>Pseudocrenilabrinae</taxon>
        <taxon>Oreochromini</taxon>
        <taxon>Oreochromis</taxon>
    </lineage>
</organism>
<dbReference type="RefSeq" id="XP_039464605.1">
    <property type="nucleotide sequence ID" value="XM_039608671.1"/>
</dbReference>
<dbReference type="KEGG" id="oau:120438232"/>
<reference evidence="3" key="1">
    <citation type="submission" date="2020-03" db="EMBL/GenBank/DDBJ databases">
        <title>Evolution of repeat sequences and sex chromosomes of tilapia species revealed by chromosome-level genomes.</title>
        <authorList>
            <person name="Xu L."/>
            <person name="Tao W."/>
            <person name="Wang D."/>
            <person name="Zhou Q."/>
        </authorList>
    </citation>
    <scope>NUCLEOTIDE SEQUENCE [LARGE SCALE GENOMIC DNA]</scope>
    <source>
        <strain evidence="3">Israel</strain>
    </source>
</reference>
<sequence length="353" mass="40941">MSLRTLKRRLKDAGMTRRTDFTPTDIVISTVTQELRGSGQLLGYRSMCQTLRQKYNLTVKRNDVMHILSRLDPYGVKRRCKRRFVRRGYFSEGPNQVWHVDGYDKLKPFGVAISACVDGFSRKVMWLNCGSSNNDPGVIAKYYMECVTRFGQLPACLRTDCGTENGTMAAIHCALRSDHGDELAGAHSHMYGTSTTNQRIESWWSSFRKQRTQFWIELFSDLRERHLFNGSHEHKCLLRYVFLNVLQKELDEYRDLWNTHTIRPVRQSCCPSGKPEAMYHLPHRYGGRQCGFQVPQEILHQFDDILPAQYSLCGDDNLQVHFTNLERQSELPRPVNWTTAVENYITLKNMTGL</sequence>
<protein>
    <recommendedName>
        <fullName evidence="1">Integrase core domain-containing protein</fullName>
    </recommendedName>
</protein>
<evidence type="ECO:0000313" key="2">
    <source>
        <dbReference type="Ensembl" id="ENSOABP00000064647.1"/>
    </source>
</evidence>
<gene>
    <name evidence="2" type="primary">LOC120438232</name>
</gene>
<feature type="domain" description="Integrase core" evidence="1">
    <location>
        <begin position="92"/>
        <end position="267"/>
    </location>
</feature>
<dbReference type="Proteomes" id="UP000472276">
    <property type="component" value="Unassembled WGS sequence"/>
</dbReference>
<dbReference type="Gene3D" id="3.30.420.10">
    <property type="entry name" value="Ribonuclease H-like superfamily/Ribonuclease H"/>
    <property type="match status" value="1"/>
</dbReference>
<accession>A0AAZ1XAC2</accession>
<dbReference type="PANTHER" id="PTHR46791">
    <property type="entry name" value="EXPRESSED PROTEIN"/>
    <property type="match status" value="1"/>
</dbReference>
<reference evidence="2" key="3">
    <citation type="submission" date="2025-09" db="UniProtKB">
        <authorList>
            <consortium name="Ensembl"/>
        </authorList>
    </citation>
    <scope>IDENTIFICATION</scope>
</reference>
<dbReference type="InterPro" id="IPR058913">
    <property type="entry name" value="Integrase_dom_put"/>
</dbReference>
<dbReference type="AlphaFoldDB" id="A0AAZ1XAC2"/>
<dbReference type="Ensembl" id="ENSOABT00000079546.1">
    <property type="protein sequence ID" value="ENSOABP00000064647.1"/>
    <property type="gene ID" value="ENSOABG00000027958.1"/>
</dbReference>